<accession>A0ABN9YNE5</accession>
<proteinExistence type="predicted"/>
<dbReference type="EMBL" id="CAUZMB010000002">
    <property type="protein sequence ID" value="CAK1230705.1"/>
    <property type="molecule type" value="Genomic_DNA"/>
</dbReference>
<gene>
    <name evidence="1" type="ORF">R55214_HHFBAMCI_00343</name>
</gene>
<evidence type="ECO:0000313" key="1">
    <source>
        <dbReference type="EMBL" id="CAK1230705.1"/>
    </source>
</evidence>
<keyword evidence="2" id="KW-1185">Reference proteome</keyword>
<dbReference type="EC" id="3.2.1.97" evidence="1"/>
<dbReference type="Proteomes" id="UP001314166">
    <property type="component" value="Unassembled WGS sequence"/>
</dbReference>
<keyword evidence="1" id="KW-0378">Hydrolase</keyword>
<evidence type="ECO:0000313" key="2">
    <source>
        <dbReference type="Proteomes" id="UP001314166"/>
    </source>
</evidence>
<keyword evidence="1" id="KW-0326">Glycosidase</keyword>
<organism evidence="1 2">
    <name type="scientific">Fructobacillus evanidus</name>
    <dbReference type="NCBI Taxonomy" id="3064281"/>
    <lineage>
        <taxon>Bacteria</taxon>
        <taxon>Bacillati</taxon>
        <taxon>Bacillota</taxon>
        <taxon>Bacilli</taxon>
        <taxon>Lactobacillales</taxon>
        <taxon>Lactobacillaceae</taxon>
        <taxon>Fructobacillus</taxon>
    </lineage>
</organism>
<dbReference type="GO" id="GO:0031218">
    <property type="term" value="F:arabinogalactan endo-1,4-beta-galactosidase activity"/>
    <property type="evidence" value="ECO:0007669"/>
    <property type="project" value="UniProtKB-EC"/>
</dbReference>
<sequence length="121" mass="13086">MSATSRTDGMNFAGQHFDIQAFSGINGEKTPSWTSYVFQWTQLPNYYLAEAASQAGISLKSLTVGSPIVLNGRTLHITQILSNMDRLNSYSTVASMSGQHALGIQTCANSTGSLINTYWAD</sequence>
<protein>
    <submittedName>
        <fullName evidence="1">Glucan-binding domain (YG repeat)</fullName>
        <ecNumber evidence="1">3.2.1.89</ecNumber>
        <ecNumber evidence="1">3.2.1.97</ecNumber>
    </submittedName>
</protein>
<reference evidence="1 2" key="1">
    <citation type="submission" date="2023-10" db="EMBL/GenBank/DDBJ databases">
        <authorList>
            <person name="Botero Cardona J."/>
        </authorList>
    </citation>
    <scope>NUCLEOTIDE SEQUENCE [LARGE SCALE GENOMIC DNA]</scope>
    <source>
        <strain evidence="1 2">R-55214</strain>
    </source>
</reference>
<comment type="caution">
    <text evidence="1">The sequence shown here is derived from an EMBL/GenBank/DDBJ whole genome shotgun (WGS) entry which is preliminary data.</text>
</comment>
<dbReference type="EC" id="3.2.1.89" evidence="1"/>
<dbReference type="GO" id="GO:0033926">
    <property type="term" value="F:endo-alpha-N-acetylgalactosaminidase activity"/>
    <property type="evidence" value="ECO:0007669"/>
    <property type="project" value="UniProtKB-EC"/>
</dbReference>
<name>A0ABN9YNE5_9LACO</name>